<dbReference type="Proteomes" id="UP000237000">
    <property type="component" value="Unassembled WGS sequence"/>
</dbReference>
<name>A0A2P5D1Q3_TREOI</name>
<feature type="transmembrane region" description="Helical" evidence="1">
    <location>
        <begin position="49"/>
        <end position="68"/>
    </location>
</feature>
<keyword evidence="1" id="KW-1133">Transmembrane helix</keyword>
<evidence type="ECO:0000313" key="3">
    <source>
        <dbReference type="Proteomes" id="UP000237000"/>
    </source>
</evidence>
<reference evidence="3" key="1">
    <citation type="submission" date="2016-06" db="EMBL/GenBank/DDBJ databases">
        <title>Parallel loss of symbiosis genes in relatives of nitrogen-fixing non-legume Parasponia.</title>
        <authorList>
            <person name="Van Velzen R."/>
            <person name="Holmer R."/>
            <person name="Bu F."/>
            <person name="Rutten L."/>
            <person name="Van Zeijl A."/>
            <person name="Liu W."/>
            <person name="Santuari L."/>
            <person name="Cao Q."/>
            <person name="Sharma T."/>
            <person name="Shen D."/>
            <person name="Roswanjaya Y."/>
            <person name="Wardhani T."/>
            <person name="Kalhor M.S."/>
            <person name="Jansen J."/>
            <person name="Van den Hoogen J."/>
            <person name="Gungor B."/>
            <person name="Hartog M."/>
            <person name="Hontelez J."/>
            <person name="Verver J."/>
            <person name="Yang W.-C."/>
            <person name="Schijlen E."/>
            <person name="Repin R."/>
            <person name="Schilthuizen M."/>
            <person name="Schranz E."/>
            <person name="Heidstra R."/>
            <person name="Miyata K."/>
            <person name="Fedorova E."/>
            <person name="Kohlen W."/>
            <person name="Bisseling T."/>
            <person name="Smit S."/>
            <person name="Geurts R."/>
        </authorList>
    </citation>
    <scope>NUCLEOTIDE SEQUENCE [LARGE SCALE GENOMIC DNA]</scope>
    <source>
        <strain evidence="3">cv. RG33-2</strain>
    </source>
</reference>
<dbReference type="EMBL" id="JXTC01000306">
    <property type="protein sequence ID" value="PON67207.1"/>
    <property type="molecule type" value="Genomic_DNA"/>
</dbReference>
<protein>
    <submittedName>
        <fullName evidence="2">Uncharacterized protein</fullName>
    </submittedName>
</protein>
<evidence type="ECO:0000313" key="2">
    <source>
        <dbReference type="EMBL" id="PON67207.1"/>
    </source>
</evidence>
<evidence type="ECO:0000256" key="1">
    <source>
        <dbReference type="SAM" id="Phobius"/>
    </source>
</evidence>
<keyword evidence="1" id="KW-0472">Membrane</keyword>
<dbReference type="InParanoid" id="A0A2P5D1Q3"/>
<comment type="caution">
    <text evidence="2">The sequence shown here is derived from an EMBL/GenBank/DDBJ whole genome shotgun (WGS) entry which is preliminary data.</text>
</comment>
<accession>A0A2P5D1Q3</accession>
<sequence>MVGKWEGRCGDTAFCRETVGFGIQLANGHASNLSCTDCIYIHISHYSTLLFNLSFFLSFFLSTFCLFLKKMIVIERTERLFHSLLFSFSAI</sequence>
<keyword evidence="3" id="KW-1185">Reference proteome</keyword>
<proteinExistence type="predicted"/>
<keyword evidence="1" id="KW-0812">Transmembrane</keyword>
<organism evidence="2 3">
    <name type="scientific">Trema orientale</name>
    <name type="common">Charcoal tree</name>
    <name type="synonym">Celtis orientalis</name>
    <dbReference type="NCBI Taxonomy" id="63057"/>
    <lineage>
        <taxon>Eukaryota</taxon>
        <taxon>Viridiplantae</taxon>
        <taxon>Streptophyta</taxon>
        <taxon>Embryophyta</taxon>
        <taxon>Tracheophyta</taxon>
        <taxon>Spermatophyta</taxon>
        <taxon>Magnoliopsida</taxon>
        <taxon>eudicotyledons</taxon>
        <taxon>Gunneridae</taxon>
        <taxon>Pentapetalae</taxon>
        <taxon>rosids</taxon>
        <taxon>fabids</taxon>
        <taxon>Rosales</taxon>
        <taxon>Cannabaceae</taxon>
        <taxon>Trema</taxon>
    </lineage>
</organism>
<gene>
    <name evidence="2" type="ORF">TorRG33x02_265750</name>
</gene>
<dbReference type="AlphaFoldDB" id="A0A2P5D1Q3"/>